<evidence type="ECO:0000313" key="5">
    <source>
        <dbReference type="Proteomes" id="UP000193144"/>
    </source>
</evidence>
<dbReference type="EMBL" id="MCFA01000261">
    <property type="protein sequence ID" value="ORX96228.1"/>
    <property type="molecule type" value="Genomic_DNA"/>
</dbReference>
<keyword evidence="2" id="KW-0472">Membrane</keyword>
<keyword evidence="2" id="KW-1133">Transmembrane helix</keyword>
<evidence type="ECO:0000256" key="1">
    <source>
        <dbReference type="SAM" id="MobiDB-lite"/>
    </source>
</evidence>
<feature type="transmembrane region" description="Helical" evidence="2">
    <location>
        <begin position="126"/>
        <end position="148"/>
    </location>
</feature>
<gene>
    <name evidence="4" type="ORF">BCR34DRAFT_607704</name>
</gene>
<name>A0A1Y1YE32_9PLEO</name>
<protein>
    <recommendedName>
        <fullName evidence="3">DUF7702 domain-containing protein</fullName>
    </recommendedName>
</protein>
<dbReference type="PANTHER" id="PTHR42109">
    <property type="entry name" value="UNPLACED GENOMIC SCAFFOLD UM_SCAF_CONTIG_1.265, WHOLE GENOME SHOTGUN SEQUENCE"/>
    <property type="match status" value="1"/>
</dbReference>
<organism evidence="4 5">
    <name type="scientific">Clohesyomyces aquaticus</name>
    <dbReference type="NCBI Taxonomy" id="1231657"/>
    <lineage>
        <taxon>Eukaryota</taxon>
        <taxon>Fungi</taxon>
        <taxon>Dikarya</taxon>
        <taxon>Ascomycota</taxon>
        <taxon>Pezizomycotina</taxon>
        <taxon>Dothideomycetes</taxon>
        <taxon>Pleosporomycetidae</taxon>
        <taxon>Pleosporales</taxon>
        <taxon>Lindgomycetaceae</taxon>
        <taxon>Clohesyomyces</taxon>
    </lineage>
</organism>
<keyword evidence="5" id="KW-1185">Reference proteome</keyword>
<dbReference type="Pfam" id="PF24800">
    <property type="entry name" value="DUF7702"/>
    <property type="match status" value="1"/>
</dbReference>
<dbReference type="STRING" id="1231657.A0A1Y1YE32"/>
<reference evidence="4 5" key="1">
    <citation type="submission" date="2016-07" db="EMBL/GenBank/DDBJ databases">
        <title>Pervasive Adenine N6-methylation of Active Genes in Fungi.</title>
        <authorList>
            <consortium name="DOE Joint Genome Institute"/>
            <person name="Mondo S.J."/>
            <person name="Dannebaum R.O."/>
            <person name="Kuo R.C."/>
            <person name="Labutti K."/>
            <person name="Haridas S."/>
            <person name="Kuo A."/>
            <person name="Salamov A."/>
            <person name="Ahrendt S.R."/>
            <person name="Lipzen A."/>
            <person name="Sullivan W."/>
            <person name="Andreopoulos W.B."/>
            <person name="Clum A."/>
            <person name="Lindquist E."/>
            <person name="Daum C."/>
            <person name="Ramamoorthy G.K."/>
            <person name="Gryganskyi A."/>
            <person name="Culley D."/>
            <person name="Magnuson J.K."/>
            <person name="James T.Y."/>
            <person name="O'Malley M.A."/>
            <person name="Stajich J.E."/>
            <person name="Spatafora J.W."/>
            <person name="Visel A."/>
            <person name="Grigoriev I.V."/>
        </authorList>
    </citation>
    <scope>NUCLEOTIDE SEQUENCE [LARGE SCALE GENOMIC DNA]</scope>
    <source>
        <strain evidence="4 5">CBS 115471</strain>
    </source>
</reference>
<accession>A0A1Y1YE32</accession>
<feature type="transmembrane region" description="Helical" evidence="2">
    <location>
        <begin position="84"/>
        <end position="106"/>
    </location>
</feature>
<comment type="caution">
    <text evidence="4">The sequence shown here is derived from an EMBL/GenBank/DDBJ whole genome shotgun (WGS) entry which is preliminary data.</text>
</comment>
<dbReference type="AlphaFoldDB" id="A0A1Y1YE32"/>
<evidence type="ECO:0000259" key="3">
    <source>
        <dbReference type="Pfam" id="PF24800"/>
    </source>
</evidence>
<keyword evidence="2" id="KW-0812">Transmembrane</keyword>
<dbReference type="OrthoDB" id="2560628at2759"/>
<dbReference type="InterPro" id="IPR056119">
    <property type="entry name" value="DUF7702"/>
</dbReference>
<evidence type="ECO:0000256" key="2">
    <source>
        <dbReference type="SAM" id="Phobius"/>
    </source>
</evidence>
<sequence>MYSARSALAIAELIIYGALALPSSFTLRIVGSTLQLEQPEHGKPSTSIAILHGIGLSPPIGTTFDAGASSTQDAPTSAPGTAVIILHLVTFAAVPILVAGILKLVLSSSSSSSSNSKSLGRILTALGLALFFQVYILQTLLLAYIYYISKAWVSVMPPSLTKHNTSSYLRLAILTMTPLLLLRLVYAALAFFVTDGTTFSTVEGSIVVQTLMGAVPEMGVVVLAGGLEMWNCKGNGGRGREGREGNAIELGGVET</sequence>
<feature type="region of interest" description="Disordered" evidence="1">
    <location>
        <begin position="236"/>
        <end position="255"/>
    </location>
</feature>
<evidence type="ECO:0000313" key="4">
    <source>
        <dbReference type="EMBL" id="ORX96228.1"/>
    </source>
</evidence>
<dbReference type="PANTHER" id="PTHR42109:SF2">
    <property type="entry name" value="INTEGRAL MEMBRANE PROTEIN"/>
    <property type="match status" value="1"/>
</dbReference>
<proteinExistence type="predicted"/>
<feature type="domain" description="DUF7702" evidence="3">
    <location>
        <begin position="26"/>
        <end position="224"/>
    </location>
</feature>
<dbReference type="Proteomes" id="UP000193144">
    <property type="component" value="Unassembled WGS sequence"/>
</dbReference>
<feature type="transmembrane region" description="Helical" evidence="2">
    <location>
        <begin position="168"/>
        <end position="193"/>
    </location>
</feature>